<reference evidence="4" key="1">
    <citation type="submission" date="2023-01" db="EMBL/GenBank/DDBJ databases">
        <title>The diversity of Class Acidimicrobiia in South China Sea sediment environments and the proposal of Iamia marina sp. nov., a novel species of the genus Iamia.</title>
        <authorList>
            <person name="He Y."/>
            <person name="Tian X."/>
        </authorList>
    </citation>
    <scope>NUCLEOTIDE SEQUENCE</scope>
    <source>
        <strain evidence="4">DSM 19957</strain>
    </source>
</reference>
<dbReference type="InterPro" id="IPR004606">
    <property type="entry name" value="Mop_domain"/>
</dbReference>
<dbReference type="Pfam" id="PF12728">
    <property type="entry name" value="HTH_17"/>
    <property type="match status" value="1"/>
</dbReference>
<evidence type="ECO:0000313" key="4">
    <source>
        <dbReference type="EMBL" id="WCO68637.1"/>
    </source>
</evidence>
<dbReference type="Proteomes" id="UP001216390">
    <property type="component" value="Chromosome"/>
</dbReference>
<dbReference type="SUPFAM" id="SSF46955">
    <property type="entry name" value="Putative DNA-binding domain"/>
    <property type="match status" value="1"/>
</dbReference>
<feature type="domain" description="Mop" evidence="3">
    <location>
        <begin position="65"/>
        <end position="130"/>
    </location>
</feature>
<proteinExistence type="predicted"/>
<name>A0AAE9Y8N7_9ACTN</name>
<dbReference type="InterPro" id="IPR041657">
    <property type="entry name" value="HTH_17"/>
</dbReference>
<sequence>MTSLTPGQVAAIAGVSVDTVRRWTDRGELGTHRLANGHRTIDGADLARFLVARAAAEGADTSTHGLSARNRFRGIVTRVRRDGVAATVEIQSGPHRVVSLITAEAVDDLGLAPGVLADAAVKSTDVLVERARP</sequence>
<dbReference type="InterPro" id="IPR005116">
    <property type="entry name" value="Transp-assoc_OB_typ1"/>
</dbReference>
<organism evidence="4 5">
    <name type="scientific">Iamia majanohamensis</name>
    <dbReference type="NCBI Taxonomy" id="467976"/>
    <lineage>
        <taxon>Bacteria</taxon>
        <taxon>Bacillati</taxon>
        <taxon>Actinomycetota</taxon>
        <taxon>Acidimicrobiia</taxon>
        <taxon>Acidimicrobiales</taxon>
        <taxon>Iamiaceae</taxon>
        <taxon>Iamia</taxon>
    </lineage>
</organism>
<dbReference type="EMBL" id="CP116942">
    <property type="protein sequence ID" value="WCO68637.1"/>
    <property type="molecule type" value="Genomic_DNA"/>
</dbReference>
<accession>A0AAE9Y8N7</accession>
<dbReference type="Pfam" id="PF03459">
    <property type="entry name" value="TOBE"/>
    <property type="match status" value="1"/>
</dbReference>
<dbReference type="SUPFAM" id="SSF50331">
    <property type="entry name" value="MOP-like"/>
    <property type="match status" value="1"/>
</dbReference>
<dbReference type="Gene3D" id="2.40.50.100">
    <property type="match status" value="1"/>
</dbReference>
<keyword evidence="1 2" id="KW-0500">Molybdenum</keyword>
<dbReference type="KEGG" id="ima:PO878_07830"/>
<keyword evidence="5" id="KW-1185">Reference proteome</keyword>
<dbReference type="PROSITE" id="PS51866">
    <property type="entry name" value="MOP"/>
    <property type="match status" value="1"/>
</dbReference>
<evidence type="ECO:0000256" key="1">
    <source>
        <dbReference type="ARBA" id="ARBA00022505"/>
    </source>
</evidence>
<dbReference type="Gene3D" id="1.10.1660.10">
    <property type="match status" value="1"/>
</dbReference>
<dbReference type="GO" id="GO:0015689">
    <property type="term" value="P:molybdate ion transport"/>
    <property type="evidence" value="ECO:0007669"/>
    <property type="project" value="InterPro"/>
</dbReference>
<dbReference type="InterPro" id="IPR008995">
    <property type="entry name" value="Mo/tungstate-bd_C_term_dom"/>
</dbReference>
<evidence type="ECO:0000259" key="3">
    <source>
        <dbReference type="PROSITE" id="PS51866"/>
    </source>
</evidence>
<evidence type="ECO:0000313" key="5">
    <source>
        <dbReference type="Proteomes" id="UP001216390"/>
    </source>
</evidence>
<dbReference type="CDD" id="cd04762">
    <property type="entry name" value="HTH_MerR-trunc"/>
    <property type="match status" value="1"/>
</dbReference>
<evidence type="ECO:0000256" key="2">
    <source>
        <dbReference type="PROSITE-ProRule" id="PRU01213"/>
    </source>
</evidence>
<gene>
    <name evidence="4" type="ORF">PO878_07830</name>
</gene>
<dbReference type="AlphaFoldDB" id="A0AAE9Y8N7"/>
<dbReference type="RefSeq" id="WP_272738153.1">
    <property type="nucleotide sequence ID" value="NZ_CP116942.1"/>
</dbReference>
<protein>
    <submittedName>
        <fullName evidence="4">Helix-turn-helix transcriptional regulator</fullName>
    </submittedName>
</protein>
<dbReference type="InterPro" id="IPR009061">
    <property type="entry name" value="DNA-bd_dom_put_sf"/>
</dbReference>